<dbReference type="GeneTree" id="ENSGT00530000063873"/>
<dbReference type="HOGENOM" id="CLU_1266537_0_0_1"/>
<feature type="domain" description="Immunoglobulin" evidence="11">
    <location>
        <begin position="33"/>
        <end position="140"/>
    </location>
</feature>
<dbReference type="Bgee" id="ENSLOCG00000010370">
    <property type="expression patterns" value="Expressed in bone element and 8 other cell types or tissues"/>
</dbReference>
<evidence type="ECO:0000256" key="8">
    <source>
        <dbReference type="ARBA" id="ARBA00023319"/>
    </source>
</evidence>
<reference evidence="12" key="3">
    <citation type="submission" date="2025-09" db="UniProtKB">
        <authorList>
            <consortium name="Ensembl"/>
        </authorList>
    </citation>
    <scope>IDENTIFICATION</scope>
</reference>
<dbReference type="GO" id="GO:0042129">
    <property type="term" value="P:regulation of T cell proliferation"/>
    <property type="evidence" value="ECO:0007669"/>
    <property type="project" value="InterPro"/>
</dbReference>
<keyword evidence="13" id="KW-1185">Reference proteome</keyword>
<keyword evidence="3 10" id="KW-0732">Signal</keyword>
<dbReference type="InterPro" id="IPR040216">
    <property type="entry name" value="CTLA4/CD28"/>
</dbReference>
<evidence type="ECO:0000256" key="5">
    <source>
        <dbReference type="ARBA" id="ARBA00023136"/>
    </source>
</evidence>
<evidence type="ECO:0000256" key="9">
    <source>
        <dbReference type="SAM" id="Phobius"/>
    </source>
</evidence>
<feature type="chain" id="PRO_5004866792" evidence="10">
    <location>
        <begin position="26"/>
        <end position="220"/>
    </location>
</feature>
<dbReference type="Ensembl" id="ENSLOCT00000012734.1">
    <property type="protein sequence ID" value="ENSLOCP00000012710.1"/>
    <property type="gene ID" value="ENSLOCG00000010370.1"/>
</dbReference>
<reference evidence="12" key="2">
    <citation type="submission" date="2025-08" db="UniProtKB">
        <authorList>
            <consortium name="Ensembl"/>
        </authorList>
    </citation>
    <scope>IDENTIFICATION</scope>
</reference>
<evidence type="ECO:0000256" key="7">
    <source>
        <dbReference type="ARBA" id="ARBA00023180"/>
    </source>
</evidence>
<dbReference type="GO" id="GO:0050852">
    <property type="term" value="P:T cell receptor signaling pathway"/>
    <property type="evidence" value="ECO:0000318"/>
    <property type="project" value="GO_Central"/>
</dbReference>
<dbReference type="Gene3D" id="2.60.40.10">
    <property type="entry name" value="Immunoglobulins"/>
    <property type="match status" value="1"/>
</dbReference>
<reference evidence="13" key="1">
    <citation type="submission" date="2011-12" db="EMBL/GenBank/DDBJ databases">
        <title>The Draft Genome of Lepisosteus oculatus.</title>
        <authorList>
            <consortium name="The Broad Institute Genome Assembly &amp; Analysis Group"/>
            <consortium name="Computational R&amp;D Group"/>
            <consortium name="and Sequencing Platform"/>
            <person name="Di Palma F."/>
            <person name="Alfoldi J."/>
            <person name="Johnson J."/>
            <person name="Berlin A."/>
            <person name="Gnerre S."/>
            <person name="Jaffe D."/>
            <person name="MacCallum I."/>
            <person name="Young S."/>
            <person name="Walker B.J."/>
            <person name="Lander E.S."/>
            <person name="Lindblad-Toh K."/>
        </authorList>
    </citation>
    <scope>NUCLEOTIDE SEQUENCE [LARGE SCALE GENOMIC DNA]</scope>
</reference>
<evidence type="ECO:0000256" key="1">
    <source>
        <dbReference type="ARBA" id="ARBA00004479"/>
    </source>
</evidence>
<sequence length="220" mass="24694">MNHLTVRVSWLTVVFICVLIGLVISKDRNVSPPRVLRAAVHGNVTVECKPETGNLTGDEIKFVLFQNGRKERCFGTKKQNDTLHDSSSPEACPVNFGLSQAYFTLSQLQTHDTGIYSCDIEVLYPPPYRKINGSTTVLIVDENECKEPITPCGSNFPLTLVLMIAGCVILLYSLVITVIMAICYIKQKNKKHNQNDYMNMKPRGLKKHQGVLHPTRNGRY</sequence>
<keyword evidence="5 9" id="KW-0472">Membrane</keyword>
<dbReference type="FunFam" id="2.60.40.10:FF:000874">
    <property type="entry name" value="Inducible T-cell costimulator"/>
    <property type="match status" value="1"/>
</dbReference>
<dbReference type="InterPro" id="IPR013106">
    <property type="entry name" value="Ig_V-set"/>
</dbReference>
<dbReference type="OrthoDB" id="8654606at2759"/>
<dbReference type="PANTHER" id="PTHR11494:SF8">
    <property type="entry name" value="CYTOTOXIC T-LYMPHOCYTE PROTEIN 4"/>
    <property type="match status" value="1"/>
</dbReference>
<proteinExistence type="predicted"/>
<dbReference type="PANTHER" id="PTHR11494">
    <property type="entry name" value="CYTOTOXIC T-LYMPHOCYTE PROTEIN"/>
    <property type="match status" value="1"/>
</dbReference>
<dbReference type="InterPro" id="IPR036179">
    <property type="entry name" value="Ig-like_dom_sf"/>
</dbReference>
<accession>W5MWF1</accession>
<evidence type="ECO:0000256" key="10">
    <source>
        <dbReference type="SAM" id="SignalP"/>
    </source>
</evidence>
<feature type="signal peptide" evidence="10">
    <location>
        <begin position="1"/>
        <end position="25"/>
    </location>
</feature>
<dbReference type="InterPro" id="IPR013783">
    <property type="entry name" value="Ig-like_fold"/>
</dbReference>
<dbReference type="SMART" id="SM00409">
    <property type="entry name" value="IG"/>
    <property type="match status" value="1"/>
</dbReference>
<evidence type="ECO:0000256" key="6">
    <source>
        <dbReference type="ARBA" id="ARBA00023157"/>
    </source>
</evidence>
<dbReference type="Pfam" id="PF07686">
    <property type="entry name" value="V-set"/>
    <property type="match status" value="1"/>
</dbReference>
<dbReference type="InterPro" id="IPR003599">
    <property type="entry name" value="Ig_sub"/>
</dbReference>
<keyword evidence="4 9" id="KW-1133">Transmembrane helix</keyword>
<evidence type="ECO:0000313" key="13">
    <source>
        <dbReference type="Proteomes" id="UP000018468"/>
    </source>
</evidence>
<dbReference type="AlphaFoldDB" id="W5MWF1"/>
<dbReference type="KEGG" id="loc:107078821"/>
<dbReference type="InParanoid" id="W5MWF1"/>
<dbReference type="GO" id="GO:0009897">
    <property type="term" value="C:external side of plasma membrane"/>
    <property type="evidence" value="ECO:0000318"/>
    <property type="project" value="GO_Central"/>
</dbReference>
<organism evidence="12 13">
    <name type="scientific">Lepisosteus oculatus</name>
    <name type="common">Spotted gar</name>
    <dbReference type="NCBI Taxonomy" id="7918"/>
    <lineage>
        <taxon>Eukaryota</taxon>
        <taxon>Metazoa</taxon>
        <taxon>Chordata</taxon>
        <taxon>Craniata</taxon>
        <taxon>Vertebrata</taxon>
        <taxon>Euteleostomi</taxon>
        <taxon>Actinopterygii</taxon>
        <taxon>Neopterygii</taxon>
        <taxon>Holostei</taxon>
        <taxon>Semionotiformes</taxon>
        <taxon>Lepisosteidae</taxon>
        <taxon>Lepisosteus</taxon>
    </lineage>
</organism>
<protein>
    <submittedName>
        <fullName evidence="12">T-cell-specific surface glycoprotein CD28-like</fullName>
    </submittedName>
</protein>
<evidence type="ECO:0000256" key="4">
    <source>
        <dbReference type="ARBA" id="ARBA00022989"/>
    </source>
</evidence>
<dbReference type="EMBL" id="AHAT01034664">
    <property type="status" value="NOT_ANNOTATED_CDS"/>
    <property type="molecule type" value="Genomic_DNA"/>
</dbReference>
<evidence type="ECO:0000259" key="11">
    <source>
        <dbReference type="SMART" id="SM00409"/>
    </source>
</evidence>
<keyword evidence="8" id="KW-0393">Immunoglobulin domain</keyword>
<evidence type="ECO:0000313" key="12">
    <source>
        <dbReference type="Ensembl" id="ENSLOCP00000012710.1"/>
    </source>
</evidence>
<dbReference type="eggNOG" id="ENOG502R15C">
    <property type="taxonomic scope" value="Eukaryota"/>
</dbReference>
<dbReference type="GeneID" id="107078821"/>
<dbReference type="OMA" id="TCIAERM"/>
<dbReference type="Proteomes" id="UP000018468">
    <property type="component" value="Linkage group LG12"/>
</dbReference>
<keyword evidence="6" id="KW-1015">Disulfide bond</keyword>
<evidence type="ECO:0000256" key="2">
    <source>
        <dbReference type="ARBA" id="ARBA00022692"/>
    </source>
</evidence>
<evidence type="ECO:0000256" key="3">
    <source>
        <dbReference type="ARBA" id="ARBA00022729"/>
    </source>
</evidence>
<name>W5MWF1_LEPOC</name>
<keyword evidence="2 9" id="KW-0812">Transmembrane</keyword>
<keyword evidence="7" id="KW-0325">Glycoprotein</keyword>
<comment type="subcellular location">
    <subcellularLocation>
        <location evidence="1">Membrane</location>
        <topology evidence="1">Single-pass type I membrane protein</topology>
    </subcellularLocation>
</comment>
<dbReference type="SMR" id="W5MWF1"/>
<feature type="transmembrane region" description="Helical" evidence="9">
    <location>
        <begin position="160"/>
        <end position="185"/>
    </location>
</feature>
<dbReference type="SUPFAM" id="SSF48726">
    <property type="entry name" value="Immunoglobulin"/>
    <property type="match status" value="1"/>
</dbReference>